<keyword evidence="2" id="KW-1185">Reference proteome</keyword>
<dbReference type="EMBL" id="MU864448">
    <property type="protein sequence ID" value="KAK4185475.1"/>
    <property type="molecule type" value="Genomic_DNA"/>
</dbReference>
<dbReference type="Proteomes" id="UP001302126">
    <property type="component" value="Unassembled WGS sequence"/>
</dbReference>
<evidence type="ECO:0008006" key="3">
    <source>
        <dbReference type="Google" id="ProtNLM"/>
    </source>
</evidence>
<reference evidence="1" key="2">
    <citation type="submission" date="2023-05" db="EMBL/GenBank/DDBJ databases">
        <authorList>
            <consortium name="Lawrence Berkeley National Laboratory"/>
            <person name="Steindorff A."/>
            <person name="Hensen N."/>
            <person name="Bonometti L."/>
            <person name="Westerberg I."/>
            <person name="Brannstrom I.O."/>
            <person name="Guillou S."/>
            <person name="Cros-Aarteil S."/>
            <person name="Calhoun S."/>
            <person name="Haridas S."/>
            <person name="Kuo A."/>
            <person name="Mondo S."/>
            <person name="Pangilinan J."/>
            <person name="Riley R."/>
            <person name="Labutti K."/>
            <person name="Andreopoulos B."/>
            <person name="Lipzen A."/>
            <person name="Chen C."/>
            <person name="Yanf M."/>
            <person name="Daum C."/>
            <person name="Ng V."/>
            <person name="Clum A."/>
            <person name="Ohm R."/>
            <person name="Martin F."/>
            <person name="Silar P."/>
            <person name="Natvig D."/>
            <person name="Lalanne C."/>
            <person name="Gautier V."/>
            <person name="Ament-Velasquez S.L."/>
            <person name="Kruys A."/>
            <person name="Hutchinson M.I."/>
            <person name="Powell A.J."/>
            <person name="Barry K."/>
            <person name="Miller A.N."/>
            <person name="Grigoriev I.V."/>
            <person name="Debuchy R."/>
            <person name="Gladieux P."/>
            <person name="Thoren M.H."/>
            <person name="Johannesson H."/>
        </authorList>
    </citation>
    <scope>NUCLEOTIDE SEQUENCE</scope>
    <source>
        <strain evidence="1">PSN309</strain>
    </source>
</reference>
<dbReference type="Gene3D" id="2.120.10.70">
    <property type="entry name" value="Fucose-specific lectin"/>
    <property type="match status" value="1"/>
</dbReference>
<organism evidence="1 2">
    <name type="scientific">Podospora australis</name>
    <dbReference type="NCBI Taxonomy" id="1536484"/>
    <lineage>
        <taxon>Eukaryota</taxon>
        <taxon>Fungi</taxon>
        <taxon>Dikarya</taxon>
        <taxon>Ascomycota</taxon>
        <taxon>Pezizomycotina</taxon>
        <taxon>Sordariomycetes</taxon>
        <taxon>Sordariomycetidae</taxon>
        <taxon>Sordariales</taxon>
        <taxon>Podosporaceae</taxon>
        <taxon>Podospora</taxon>
    </lineage>
</organism>
<dbReference type="AlphaFoldDB" id="A0AAN6WP06"/>
<comment type="caution">
    <text evidence="1">The sequence shown here is derived from an EMBL/GenBank/DDBJ whole genome shotgun (WGS) entry which is preliminary data.</text>
</comment>
<evidence type="ECO:0000313" key="1">
    <source>
        <dbReference type="EMBL" id="KAK4185475.1"/>
    </source>
</evidence>
<sequence length="355" mass="38876">MSFNFLPNTALATISIDKDNIFTYAQTYNGEIAQIKGKVNGSSYEVIGDQAGIDITKSSAGDTAAKRFTPLAAVQSTMGDYNVHWLFYVDNNNYLRDAYSHDNSQWSEGRLYQQGKWQCASYSNLAAIKLTNYLSLDFVSLYFQDYTATGNVRVVSYNPTAGWQEGNPPLDDPPLYGTSLAVVRPEPGIEVVHYGEDTDTQDPVVFFQYDKLELGSSQSQGKNDYATYNINDKTITLSAHAALAAVDDGTNFWAFYTADNNAVFRMRVDKNGAIIQPRPVDLGGGITPIPGSSLAAAFVKDGTTDKVVLFYLLHYEDIKQTTQEVNVFASVLTNTSASDADSWSSGARVCLTADS</sequence>
<protein>
    <recommendedName>
        <fullName evidence="3">Fucose-specific lectin</fullName>
    </recommendedName>
</protein>
<evidence type="ECO:0000313" key="2">
    <source>
        <dbReference type="Proteomes" id="UP001302126"/>
    </source>
</evidence>
<name>A0AAN6WP06_9PEZI</name>
<dbReference type="SUPFAM" id="SSF89372">
    <property type="entry name" value="Fucose-specific lectin"/>
    <property type="match status" value="1"/>
</dbReference>
<gene>
    <name evidence="1" type="ORF">QBC35DRAFT_556322</name>
</gene>
<accession>A0AAN6WP06</accession>
<reference evidence="1" key="1">
    <citation type="journal article" date="2023" name="Mol. Phylogenet. Evol.">
        <title>Genome-scale phylogeny and comparative genomics of the fungal order Sordariales.</title>
        <authorList>
            <person name="Hensen N."/>
            <person name="Bonometti L."/>
            <person name="Westerberg I."/>
            <person name="Brannstrom I.O."/>
            <person name="Guillou S."/>
            <person name="Cros-Aarteil S."/>
            <person name="Calhoun S."/>
            <person name="Haridas S."/>
            <person name="Kuo A."/>
            <person name="Mondo S."/>
            <person name="Pangilinan J."/>
            <person name="Riley R."/>
            <person name="LaButti K."/>
            <person name="Andreopoulos B."/>
            <person name="Lipzen A."/>
            <person name="Chen C."/>
            <person name="Yan M."/>
            <person name="Daum C."/>
            <person name="Ng V."/>
            <person name="Clum A."/>
            <person name="Steindorff A."/>
            <person name="Ohm R.A."/>
            <person name="Martin F."/>
            <person name="Silar P."/>
            <person name="Natvig D.O."/>
            <person name="Lalanne C."/>
            <person name="Gautier V."/>
            <person name="Ament-Velasquez S.L."/>
            <person name="Kruys A."/>
            <person name="Hutchinson M.I."/>
            <person name="Powell A.J."/>
            <person name="Barry K."/>
            <person name="Miller A.N."/>
            <person name="Grigoriev I.V."/>
            <person name="Debuchy R."/>
            <person name="Gladieux P."/>
            <person name="Hiltunen Thoren M."/>
            <person name="Johannesson H."/>
        </authorList>
    </citation>
    <scope>NUCLEOTIDE SEQUENCE</scope>
    <source>
        <strain evidence="1">PSN309</strain>
    </source>
</reference>
<proteinExistence type="predicted"/>